<sequence>MLTSLSSNNESENCAVCSNLLVEIIPIFTEYSVFIQRNSYETDVACAWHCVDDLNKLVENSIDNK</sequence>
<accession>A0A0E9WNM5</accession>
<dbReference type="AlphaFoldDB" id="A0A0E9WNM5"/>
<reference evidence="1" key="2">
    <citation type="journal article" date="2015" name="Fish Shellfish Immunol.">
        <title>Early steps in the European eel (Anguilla anguilla)-Vibrio vulnificus interaction in the gills: Role of the RtxA13 toxin.</title>
        <authorList>
            <person name="Callol A."/>
            <person name="Pajuelo D."/>
            <person name="Ebbesson L."/>
            <person name="Teles M."/>
            <person name="MacKenzie S."/>
            <person name="Amaro C."/>
        </authorList>
    </citation>
    <scope>NUCLEOTIDE SEQUENCE</scope>
</reference>
<name>A0A0E9WNM5_ANGAN</name>
<reference evidence="1" key="1">
    <citation type="submission" date="2014-11" db="EMBL/GenBank/DDBJ databases">
        <authorList>
            <person name="Amaro Gonzalez C."/>
        </authorList>
    </citation>
    <scope>NUCLEOTIDE SEQUENCE</scope>
</reference>
<organism evidence="1">
    <name type="scientific">Anguilla anguilla</name>
    <name type="common">European freshwater eel</name>
    <name type="synonym">Muraena anguilla</name>
    <dbReference type="NCBI Taxonomy" id="7936"/>
    <lineage>
        <taxon>Eukaryota</taxon>
        <taxon>Metazoa</taxon>
        <taxon>Chordata</taxon>
        <taxon>Craniata</taxon>
        <taxon>Vertebrata</taxon>
        <taxon>Euteleostomi</taxon>
        <taxon>Actinopterygii</taxon>
        <taxon>Neopterygii</taxon>
        <taxon>Teleostei</taxon>
        <taxon>Anguilliformes</taxon>
        <taxon>Anguillidae</taxon>
        <taxon>Anguilla</taxon>
    </lineage>
</organism>
<proteinExistence type="predicted"/>
<dbReference type="EMBL" id="GBXM01016563">
    <property type="protein sequence ID" value="JAH92014.1"/>
    <property type="molecule type" value="Transcribed_RNA"/>
</dbReference>
<protein>
    <submittedName>
        <fullName evidence="1">Uncharacterized protein</fullName>
    </submittedName>
</protein>
<evidence type="ECO:0000313" key="1">
    <source>
        <dbReference type="EMBL" id="JAH92014.1"/>
    </source>
</evidence>